<organism evidence="2 3">
    <name type="scientific">Sinosporangium album</name>
    <dbReference type="NCBI Taxonomy" id="504805"/>
    <lineage>
        <taxon>Bacteria</taxon>
        <taxon>Bacillati</taxon>
        <taxon>Actinomycetota</taxon>
        <taxon>Actinomycetes</taxon>
        <taxon>Streptosporangiales</taxon>
        <taxon>Streptosporangiaceae</taxon>
        <taxon>Sinosporangium</taxon>
    </lineage>
</organism>
<evidence type="ECO:0000313" key="3">
    <source>
        <dbReference type="Proteomes" id="UP000198923"/>
    </source>
</evidence>
<dbReference type="PANTHER" id="PTHR48207">
    <property type="entry name" value="SUCCINATE--HYDROXYMETHYLGLUTARATE COA-TRANSFERASE"/>
    <property type="match status" value="1"/>
</dbReference>
<gene>
    <name evidence="2" type="ORF">SAMN05421505_12450</name>
</gene>
<dbReference type="AlphaFoldDB" id="A0A1G8FQZ8"/>
<accession>A0A1G8FQZ8</accession>
<protein>
    <submittedName>
        <fullName evidence="2">CoA:oxalate CoA-transferase</fullName>
    </submittedName>
</protein>
<sequence>MTLPLEGVTVLDLTQVVSGAVSTMLMADFGATVIKVEPPGGEPYRKFGTPIRGEKGETNFNFLRWSRGKHSVVIDLKTEEGREVLWSLIDQSDVLVENFKAGTFESLGFSAARLRERNPRLVYSTVSGFGHGDLMKSVGSELPVYAIIAEAMAGITYLAADGDDQPVWLGFAMADILSGVLAFTGTLLALRQRDQSADHPLRVDIAMHDSSLFMNDQAMLRYSLTEQVEPPGRKYSLQSPWGFYPAADGHFAIAVMTPAQWRGVCSVIGRADLADRADLQSGTDRSKLHDEVIEPAIHAWAKTRSKHEAVALLAQANVPCAPVNHAGDVFNSPEAQSRDMLVTVEDTHVGAFRQIGNPIKLAGVERQETPRIRSLGEDTREILTRVLGMEADRITALQSAGVVGGR</sequence>
<name>A0A1G8FQZ8_9ACTN</name>
<proteinExistence type="predicted"/>
<dbReference type="InterPro" id="IPR023606">
    <property type="entry name" value="CoA-Trfase_III_dom_1_sf"/>
</dbReference>
<dbReference type="EMBL" id="FNCN01000024">
    <property type="protein sequence ID" value="SDH84593.1"/>
    <property type="molecule type" value="Genomic_DNA"/>
</dbReference>
<dbReference type="Gene3D" id="3.30.1540.10">
    <property type="entry name" value="formyl-coa transferase, domain 3"/>
    <property type="match status" value="1"/>
</dbReference>
<keyword evidence="1 2" id="KW-0808">Transferase</keyword>
<dbReference type="Pfam" id="PF02515">
    <property type="entry name" value="CoA_transf_3"/>
    <property type="match status" value="1"/>
</dbReference>
<dbReference type="InterPro" id="IPR044855">
    <property type="entry name" value="CoA-Trfase_III_dom3_sf"/>
</dbReference>
<reference evidence="2 3" key="1">
    <citation type="submission" date="2016-10" db="EMBL/GenBank/DDBJ databases">
        <authorList>
            <person name="de Groot N.N."/>
        </authorList>
    </citation>
    <scope>NUCLEOTIDE SEQUENCE [LARGE SCALE GENOMIC DNA]</scope>
    <source>
        <strain evidence="2 3">CPCC 201354</strain>
    </source>
</reference>
<evidence type="ECO:0000256" key="1">
    <source>
        <dbReference type="ARBA" id="ARBA00022679"/>
    </source>
</evidence>
<dbReference type="InterPro" id="IPR003673">
    <property type="entry name" value="CoA-Trfase_fam_III"/>
</dbReference>
<dbReference type="PANTHER" id="PTHR48207:SF3">
    <property type="entry name" value="SUCCINATE--HYDROXYMETHYLGLUTARATE COA-TRANSFERASE"/>
    <property type="match status" value="1"/>
</dbReference>
<keyword evidence="3" id="KW-1185">Reference proteome</keyword>
<dbReference type="SUPFAM" id="SSF89796">
    <property type="entry name" value="CoA-transferase family III (CaiB/BaiF)"/>
    <property type="match status" value="1"/>
</dbReference>
<evidence type="ECO:0000313" key="2">
    <source>
        <dbReference type="EMBL" id="SDH84593.1"/>
    </source>
</evidence>
<dbReference type="STRING" id="504805.SAMN05421505_12450"/>
<dbReference type="Proteomes" id="UP000198923">
    <property type="component" value="Unassembled WGS sequence"/>
</dbReference>
<dbReference type="Gene3D" id="3.40.50.10540">
    <property type="entry name" value="Crotonobetainyl-coa:carnitine coa-transferase, domain 1"/>
    <property type="match status" value="1"/>
</dbReference>
<dbReference type="OrthoDB" id="4251672at2"/>
<dbReference type="GO" id="GO:0008410">
    <property type="term" value="F:CoA-transferase activity"/>
    <property type="evidence" value="ECO:0007669"/>
    <property type="project" value="TreeGrafter"/>
</dbReference>
<dbReference type="InterPro" id="IPR050483">
    <property type="entry name" value="CoA-transferase_III_domain"/>
</dbReference>